<feature type="compositionally biased region" description="Low complexity" evidence="2">
    <location>
        <begin position="229"/>
        <end position="259"/>
    </location>
</feature>
<organism evidence="4">
    <name type="scientific">Blastobotrys adeninivorans</name>
    <name type="common">Yeast</name>
    <name type="synonym">Arxula adeninivorans</name>
    <dbReference type="NCBI Taxonomy" id="409370"/>
    <lineage>
        <taxon>Eukaryota</taxon>
        <taxon>Fungi</taxon>
        <taxon>Dikarya</taxon>
        <taxon>Ascomycota</taxon>
        <taxon>Saccharomycotina</taxon>
        <taxon>Dipodascomycetes</taxon>
        <taxon>Dipodascales</taxon>
        <taxon>Trichomonascaceae</taxon>
        <taxon>Blastobotrys</taxon>
    </lineage>
</organism>
<feature type="compositionally biased region" description="Low complexity" evidence="2">
    <location>
        <begin position="35"/>
        <end position="44"/>
    </location>
</feature>
<dbReference type="GO" id="GO:0008270">
    <property type="term" value="F:zinc ion binding"/>
    <property type="evidence" value="ECO:0007669"/>
    <property type="project" value="UniProtKB-KW"/>
</dbReference>
<feature type="compositionally biased region" description="Basic and acidic residues" evidence="2">
    <location>
        <begin position="292"/>
        <end position="311"/>
    </location>
</feature>
<dbReference type="InterPro" id="IPR013087">
    <property type="entry name" value="Znf_C2H2_type"/>
</dbReference>
<reference evidence="4" key="1">
    <citation type="submission" date="2014-02" db="EMBL/GenBank/DDBJ databases">
        <authorList>
            <person name="Genoscope - CEA"/>
        </authorList>
    </citation>
    <scope>NUCLEOTIDE SEQUENCE</scope>
    <source>
        <strain evidence="4">LS3</strain>
    </source>
</reference>
<name>A0A060T745_BLAAD</name>
<dbReference type="AlphaFoldDB" id="A0A060T745"/>
<feature type="domain" description="C2H2-type" evidence="3">
    <location>
        <begin position="108"/>
        <end position="135"/>
    </location>
</feature>
<feature type="compositionally biased region" description="Low complexity" evidence="2">
    <location>
        <begin position="197"/>
        <end position="208"/>
    </location>
</feature>
<gene>
    <name evidence="4" type="ORF">GNLVRS02_ARAD1C18018g</name>
</gene>
<keyword evidence="1" id="KW-0862">Zinc</keyword>
<accession>A0A060T745</accession>
<feature type="region of interest" description="Disordered" evidence="2">
    <location>
        <begin position="292"/>
        <end position="337"/>
    </location>
</feature>
<reference evidence="4" key="2">
    <citation type="submission" date="2014-06" db="EMBL/GenBank/DDBJ databases">
        <title>The complete genome of Blastobotrys (Arxula) adeninivorans LS3 - a yeast of biotechnological interest.</title>
        <authorList>
            <person name="Kunze G."/>
            <person name="Gaillardin C."/>
            <person name="Czernicka M."/>
            <person name="Durrens P."/>
            <person name="Martin T."/>
            <person name="Boer E."/>
            <person name="Gabaldon T."/>
            <person name="Cruz J."/>
            <person name="Talla E."/>
            <person name="Marck C."/>
            <person name="Goffeau A."/>
            <person name="Barbe V."/>
            <person name="Baret P."/>
            <person name="Baronian K."/>
            <person name="Beier S."/>
            <person name="Bleykasten C."/>
            <person name="Bode R."/>
            <person name="Casaregola S."/>
            <person name="Despons L."/>
            <person name="Fairhead C."/>
            <person name="Giersberg M."/>
            <person name="Gierski P."/>
            <person name="Hahnel U."/>
            <person name="Hartmann A."/>
            <person name="Jankowska D."/>
            <person name="Jubin C."/>
            <person name="Jung P."/>
            <person name="Lafontaine I."/>
            <person name="Leh-Louis V."/>
            <person name="Lemaire M."/>
            <person name="Marcet-Houben M."/>
            <person name="Mascher M."/>
            <person name="Morel G."/>
            <person name="Richard G.-F."/>
            <person name="Riechen J."/>
            <person name="Sacerdot C."/>
            <person name="Sarkar A."/>
            <person name="Savel G."/>
            <person name="Schacherer J."/>
            <person name="Sherman D."/>
            <person name="Straub M.-L."/>
            <person name="Stein N."/>
            <person name="Thierry A."/>
            <person name="Trautwein-Schult A."/>
            <person name="Westhof E."/>
            <person name="Worch S."/>
            <person name="Dujon B."/>
            <person name="Souciet J.-L."/>
            <person name="Wincker P."/>
            <person name="Scholz U."/>
            <person name="Neuveglise N."/>
        </authorList>
    </citation>
    <scope>NUCLEOTIDE SEQUENCE</scope>
    <source>
        <strain evidence="4">LS3</strain>
    </source>
</reference>
<evidence type="ECO:0000313" key="4">
    <source>
        <dbReference type="EMBL" id="CDP34677.1"/>
    </source>
</evidence>
<feature type="compositionally biased region" description="Acidic residues" evidence="2">
    <location>
        <begin position="316"/>
        <end position="328"/>
    </location>
</feature>
<sequence length="337" mass="37066">MPHSMSGPNEPTLSSSVPAFSHSYSHHYPRPTSESNGANGSHGPHGPHGSHGLHGLHGSNGYGSPKSQSGSVPPEGPAPVIPHGGMLSREFVARRISEGETGRLKEELKCQSCGKGYKHVSSLAKHLWEHTPEWNVTSKLLISKHQQVQLLEAASILVSMNEHERERDSRDHFRYSQSMPKHDPSVYRHEHNGNGNGNSSITGNGSLSIPSIPVDARRNSITKPSPYGRRYSITSQRRSSITSAPPIAATPSSIPKSSPVITDAMFPGGDEDFYDTLASPYQRVRRMSALRHYEDYEDHEDKDNEENDRKHTPQSNEEDGDRDPDDSPGDTVFGEMD</sequence>
<keyword evidence="1" id="KW-0479">Metal-binding</keyword>
<evidence type="ECO:0000256" key="2">
    <source>
        <dbReference type="SAM" id="MobiDB-lite"/>
    </source>
</evidence>
<feature type="region of interest" description="Disordered" evidence="2">
    <location>
        <begin position="1"/>
        <end position="84"/>
    </location>
</feature>
<protein>
    <submittedName>
        <fullName evidence="4">ARAD1C18018p</fullName>
    </submittedName>
</protein>
<evidence type="ECO:0000259" key="3">
    <source>
        <dbReference type="PROSITE" id="PS50157"/>
    </source>
</evidence>
<proteinExistence type="predicted"/>
<feature type="region of interest" description="Disordered" evidence="2">
    <location>
        <begin position="187"/>
        <end position="260"/>
    </location>
</feature>
<dbReference type="PROSITE" id="PS00028">
    <property type="entry name" value="ZINC_FINGER_C2H2_1"/>
    <property type="match status" value="1"/>
</dbReference>
<dbReference type="EMBL" id="HG937693">
    <property type="protein sequence ID" value="CDP34677.1"/>
    <property type="molecule type" value="Genomic_DNA"/>
</dbReference>
<dbReference type="PROSITE" id="PS50157">
    <property type="entry name" value="ZINC_FINGER_C2H2_2"/>
    <property type="match status" value="1"/>
</dbReference>
<feature type="compositionally biased region" description="Polar residues" evidence="2">
    <location>
        <begin position="1"/>
        <end position="18"/>
    </location>
</feature>
<evidence type="ECO:0000256" key="1">
    <source>
        <dbReference type="PROSITE-ProRule" id="PRU00042"/>
    </source>
</evidence>
<keyword evidence="1" id="KW-0863">Zinc-finger</keyword>
<feature type="region of interest" description="Disordered" evidence="2">
    <location>
        <begin position="163"/>
        <end position="182"/>
    </location>
</feature>